<organism evidence="1 2">
    <name type="scientific">Araneus ventricosus</name>
    <name type="common">Orbweaver spider</name>
    <name type="synonym">Epeira ventricosa</name>
    <dbReference type="NCBI Taxonomy" id="182803"/>
    <lineage>
        <taxon>Eukaryota</taxon>
        <taxon>Metazoa</taxon>
        <taxon>Ecdysozoa</taxon>
        <taxon>Arthropoda</taxon>
        <taxon>Chelicerata</taxon>
        <taxon>Arachnida</taxon>
        <taxon>Araneae</taxon>
        <taxon>Araneomorphae</taxon>
        <taxon>Entelegynae</taxon>
        <taxon>Araneoidea</taxon>
        <taxon>Araneidae</taxon>
        <taxon>Araneus</taxon>
    </lineage>
</organism>
<dbReference type="EMBL" id="BGPR01005752">
    <property type="protein sequence ID" value="GBN13050.1"/>
    <property type="molecule type" value="Genomic_DNA"/>
</dbReference>
<dbReference type="AlphaFoldDB" id="A0A4Y2LFV5"/>
<reference evidence="1 2" key="1">
    <citation type="journal article" date="2019" name="Sci. Rep.">
        <title>Orb-weaving spider Araneus ventricosus genome elucidates the spidroin gene catalogue.</title>
        <authorList>
            <person name="Kono N."/>
            <person name="Nakamura H."/>
            <person name="Ohtoshi R."/>
            <person name="Moran D.A.P."/>
            <person name="Shinohara A."/>
            <person name="Yoshida Y."/>
            <person name="Fujiwara M."/>
            <person name="Mori M."/>
            <person name="Tomita M."/>
            <person name="Arakawa K."/>
        </authorList>
    </citation>
    <scope>NUCLEOTIDE SEQUENCE [LARGE SCALE GENOMIC DNA]</scope>
</reference>
<sequence>MRLIYLSCPKWCPSARIHIWTRDCTSRCTLYNMVSDTLAQASVILFRSSCNVRGGVAYTRCLMYPHRKKSNGFRSGERGGHSTQPPYPITCCWNVSRMYYWALYTLCGRRRVGTIHSGGHSTANPLENRILRPSFSLFFRVMSRYNFGSCEPNKYAFNTFYF</sequence>
<evidence type="ECO:0000313" key="1">
    <source>
        <dbReference type="EMBL" id="GBN13050.1"/>
    </source>
</evidence>
<name>A0A4Y2LFV5_ARAVE</name>
<keyword evidence="2" id="KW-1185">Reference proteome</keyword>
<dbReference type="Proteomes" id="UP000499080">
    <property type="component" value="Unassembled WGS sequence"/>
</dbReference>
<comment type="caution">
    <text evidence="1">The sequence shown here is derived from an EMBL/GenBank/DDBJ whole genome shotgun (WGS) entry which is preliminary data.</text>
</comment>
<evidence type="ECO:0000313" key="2">
    <source>
        <dbReference type="Proteomes" id="UP000499080"/>
    </source>
</evidence>
<proteinExistence type="predicted"/>
<protein>
    <submittedName>
        <fullName evidence="1">Uncharacterized protein</fullName>
    </submittedName>
</protein>
<accession>A0A4Y2LFV5</accession>
<gene>
    <name evidence="1" type="ORF">AVEN_239822_1</name>
</gene>